<dbReference type="EMBL" id="JBHSWE010000001">
    <property type="protein sequence ID" value="MFC6668678.1"/>
    <property type="molecule type" value="Genomic_DNA"/>
</dbReference>
<evidence type="ECO:0000313" key="2">
    <source>
        <dbReference type="EMBL" id="MFC6668678.1"/>
    </source>
</evidence>
<reference evidence="3" key="1">
    <citation type="journal article" date="2019" name="Int. J. Syst. Evol. Microbiol.">
        <title>The Global Catalogue of Microorganisms (GCM) 10K type strain sequencing project: providing services to taxonomists for standard genome sequencing and annotation.</title>
        <authorList>
            <consortium name="The Broad Institute Genomics Platform"/>
            <consortium name="The Broad Institute Genome Sequencing Center for Infectious Disease"/>
            <person name="Wu L."/>
            <person name="Ma J."/>
        </authorList>
    </citation>
    <scope>NUCLEOTIDE SEQUENCE [LARGE SCALE GENOMIC DNA]</scope>
    <source>
        <strain evidence="3">NBRC 111756</strain>
    </source>
</reference>
<dbReference type="RefSeq" id="WP_379907214.1">
    <property type="nucleotide sequence ID" value="NZ_JBHSWE010000001.1"/>
</dbReference>
<name>A0ABW1ZTT4_9GAMM</name>
<feature type="transmembrane region" description="Helical" evidence="1">
    <location>
        <begin position="79"/>
        <end position="98"/>
    </location>
</feature>
<keyword evidence="3" id="KW-1185">Reference proteome</keyword>
<evidence type="ECO:0008006" key="4">
    <source>
        <dbReference type="Google" id="ProtNLM"/>
    </source>
</evidence>
<sequence length="151" mass="16246">MTRLPVSFEFSLLFGRGTATLAALIAQVVLFERLGGDAATAAENLRMTPAAATALLLSALALWWLSLDQIRLQRPVTILLSAVVTLIGASALTDYLLAPEDIVDAPEIPDWLTARMVSPFTAMAMACRASHSPVSAVTCCDGWSIRWRRSS</sequence>
<evidence type="ECO:0000313" key="3">
    <source>
        <dbReference type="Proteomes" id="UP001596422"/>
    </source>
</evidence>
<keyword evidence="1" id="KW-0472">Membrane</keyword>
<dbReference type="Proteomes" id="UP001596422">
    <property type="component" value="Unassembled WGS sequence"/>
</dbReference>
<gene>
    <name evidence="2" type="ORF">ACFQDL_00030</name>
</gene>
<proteinExistence type="predicted"/>
<accession>A0ABW1ZTT4</accession>
<comment type="caution">
    <text evidence="2">The sequence shown here is derived from an EMBL/GenBank/DDBJ whole genome shotgun (WGS) entry which is preliminary data.</text>
</comment>
<feature type="transmembrane region" description="Helical" evidence="1">
    <location>
        <begin position="12"/>
        <end position="30"/>
    </location>
</feature>
<evidence type="ECO:0000256" key="1">
    <source>
        <dbReference type="SAM" id="Phobius"/>
    </source>
</evidence>
<organism evidence="2 3">
    <name type="scientific">Marinobacterium aestuariivivens</name>
    <dbReference type="NCBI Taxonomy" id="1698799"/>
    <lineage>
        <taxon>Bacteria</taxon>
        <taxon>Pseudomonadati</taxon>
        <taxon>Pseudomonadota</taxon>
        <taxon>Gammaproteobacteria</taxon>
        <taxon>Oceanospirillales</taxon>
        <taxon>Oceanospirillaceae</taxon>
        <taxon>Marinobacterium</taxon>
    </lineage>
</organism>
<keyword evidence="1" id="KW-1133">Transmembrane helix</keyword>
<protein>
    <recommendedName>
        <fullName evidence="4">EamA domain-containing protein</fullName>
    </recommendedName>
</protein>
<feature type="transmembrane region" description="Helical" evidence="1">
    <location>
        <begin position="50"/>
        <end position="67"/>
    </location>
</feature>
<keyword evidence="1" id="KW-0812">Transmembrane</keyword>